<dbReference type="InterPro" id="IPR057326">
    <property type="entry name" value="KR_dom"/>
</dbReference>
<protein>
    <submittedName>
        <fullName evidence="5">Beta-ketoacyl synthase</fullName>
    </submittedName>
</protein>
<dbReference type="InterPro" id="IPR050091">
    <property type="entry name" value="PKS_NRPS_Biosynth_Enz"/>
</dbReference>
<name>A0A1L7LJE0_9STRE</name>
<dbReference type="Pfam" id="PF08659">
    <property type="entry name" value="KR"/>
    <property type="match status" value="1"/>
</dbReference>
<dbReference type="Gene3D" id="3.40.50.720">
    <property type="entry name" value="NAD(P)-binding Rossmann-like Domain"/>
    <property type="match status" value="1"/>
</dbReference>
<evidence type="ECO:0000259" key="4">
    <source>
        <dbReference type="SMART" id="SM00822"/>
    </source>
</evidence>
<accession>A0A1L7LJE0</accession>
<dbReference type="PANTHER" id="PTHR43775">
    <property type="entry name" value="FATTY ACID SYNTHASE"/>
    <property type="match status" value="1"/>
</dbReference>
<feature type="domain" description="Ketoreductase" evidence="4">
    <location>
        <begin position="54"/>
        <end position="234"/>
    </location>
</feature>
<keyword evidence="2" id="KW-0597">Phosphoprotein</keyword>
<dbReference type="GO" id="GO:0071770">
    <property type="term" value="P:DIM/DIP cell wall layer assembly"/>
    <property type="evidence" value="ECO:0007669"/>
    <property type="project" value="TreeGrafter"/>
</dbReference>
<dbReference type="GO" id="GO:0006633">
    <property type="term" value="P:fatty acid biosynthetic process"/>
    <property type="evidence" value="ECO:0007669"/>
    <property type="project" value="TreeGrafter"/>
</dbReference>
<sequence>MDNRLCETIERIIAQYDLLANESRFTENKIYGKELYAISDEGLSNHSSAIKSNGTYVITGGLGGLGYIFSTYIAKKYQSRLILLGRSELSKESEMKITELRGYGSQVTYYACDVCDFNKVDQVVRNIGEITGIIHCAGIINQTSIMSDNMTEIEAVIAPKLYGTMNLDIATKDHDLDFIVLFSSISAIVGDYGCVSYASANKFMDEFSNLREELRKRHKRNGKQSVLTGHYGIMVVCSYQMAIFL</sequence>
<keyword evidence="1" id="KW-0596">Phosphopantetheine</keyword>
<evidence type="ECO:0000313" key="5">
    <source>
        <dbReference type="EMBL" id="BAQ24324.1"/>
    </source>
</evidence>
<dbReference type="InterPro" id="IPR013968">
    <property type="entry name" value="PKS_KR"/>
</dbReference>
<feature type="transmembrane region" description="Helical" evidence="3">
    <location>
        <begin position="225"/>
        <end position="244"/>
    </location>
</feature>
<evidence type="ECO:0000256" key="2">
    <source>
        <dbReference type="ARBA" id="ARBA00022553"/>
    </source>
</evidence>
<keyword evidence="3" id="KW-0472">Membrane</keyword>
<feature type="transmembrane region" description="Helical" evidence="3">
    <location>
        <begin position="54"/>
        <end position="74"/>
    </location>
</feature>
<keyword evidence="3" id="KW-0812">Transmembrane</keyword>
<evidence type="ECO:0000256" key="1">
    <source>
        <dbReference type="ARBA" id="ARBA00022450"/>
    </source>
</evidence>
<dbReference type="SUPFAM" id="SSF51735">
    <property type="entry name" value="NAD(P)-binding Rossmann-fold domains"/>
    <property type="match status" value="1"/>
</dbReference>
<gene>
    <name evidence="5" type="ORF">SRT_10630</name>
</gene>
<evidence type="ECO:0000313" key="6">
    <source>
        <dbReference type="Proteomes" id="UP000217758"/>
    </source>
</evidence>
<dbReference type="KEGG" id="strg:SRT_10630"/>
<dbReference type="PANTHER" id="PTHR43775:SF37">
    <property type="entry name" value="SI:DKEY-61P9.11"/>
    <property type="match status" value="1"/>
</dbReference>
<dbReference type="GO" id="GO:0004312">
    <property type="term" value="F:fatty acid synthase activity"/>
    <property type="evidence" value="ECO:0007669"/>
    <property type="project" value="TreeGrafter"/>
</dbReference>
<dbReference type="GO" id="GO:0005886">
    <property type="term" value="C:plasma membrane"/>
    <property type="evidence" value="ECO:0007669"/>
    <property type="project" value="TreeGrafter"/>
</dbReference>
<dbReference type="Proteomes" id="UP000217758">
    <property type="component" value="Chromosome"/>
</dbReference>
<dbReference type="SMART" id="SM00822">
    <property type="entry name" value="PKS_KR"/>
    <property type="match status" value="1"/>
</dbReference>
<keyword evidence="3" id="KW-1133">Transmembrane helix</keyword>
<reference evidence="5 6" key="1">
    <citation type="journal article" date="2016" name="Microbiol. Immunol.">
        <title>Complete genome sequence of Streptococcus troglodytae TKU31 isolated from the oral cavity of a chimpanzee (Pan troglodytes).</title>
        <authorList>
            <person name="Okamoto M."/>
            <person name="Naito M."/>
            <person name="Miyanohara M."/>
            <person name="Imai S."/>
            <person name="Nomura Y."/>
            <person name="Saito W."/>
            <person name="Momoi Y."/>
            <person name="Takada K."/>
            <person name="Miyabe-Nishiwaki T."/>
            <person name="Tomonaga M."/>
            <person name="Hanada N."/>
        </authorList>
    </citation>
    <scope>NUCLEOTIDE SEQUENCE [LARGE SCALE GENOMIC DNA]</scope>
    <source>
        <strain evidence="6">TKU 31</strain>
    </source>
</reference>
<dbReference type="EMBL" id="AP014612">
    <property type="protein sequence ID" value="BAQ24324.1"/>
    <property type="molecule type" value="Genomic_DNA"/>
</dbReference>
<organism evidence="5 6">
    <name type="scientific">Streptococcus troglodytae</name>
    <dbReference type="NCBI Taxonomy" id="1111760"/>
    <lineage>
        <taxon>Bacteria</taxon>
        <taxon>Bacillati</taxon>
        <taxon>Bacillota</taxon>
        <taxon>Bacilli</taxon>
        <taxon>Lactobacillales</taxon>
        <taxon>Streptococcaceae</taxon>
        <taxon>Streptococcus</taxon>
    </lineage>
</organism>
<dbReference type="GO" id="GO:0005737">
    <property type="term" value="C:cytoplasm"/>
    <property type="evidence" value="ECO:0007669"/>
    <property type="project" value="TreeGrafter"/>
</dbReference>
<dbReference type="InterPro" id="IPR036291">
    <property type="entry name" value="NAD(P)-bd_dom_sf"/>
</dbReference>
<proteinExistence type="predicted"/>
<keyword evidence="6" id="KW-1185">Reference proteome</keyword>
<dbReference type="AlphaFoldDB" id="A0A1L7LJE0"/>
<evidence type="ECO:0000256" key="3">
    <source>
        <dbReference type="SAM" id="Phobius"/>
    </source>
</evidence>